<comment type="caution">
    <text evidence="5">The sequence shown here is derived from an EMBL/GenBank/DDBJ whole genome shotgun (WGS) entry which is preliminary data.</text>
</comment>
<dbReference type="InterPro" id="IPR003313">
    <property type="entry name" value="AraC-bd"/>
</dbReference>
<keyword evidence="6" id="KW-1185">Reference proteome</keyword>
<keyword evidence="3" id="KW-0804">Transcription</keyword>
<reference evidence="5 6" key="1">
    <citation type="submission" date="2021-06" db="EMBL/GenBank/DDBJ databases">
        <authorList>
            <person name="Criscuolo A."/>
        </authorList>
    </citation>
    <scope>NUCLEOTIDE SEQUENCE [LARGE SCALE GENOMIC DNA]</scope>
    <source>
        <strain evidence="6">CIP 111802</strain>
    </source>
</reference>
<dbReference type="EMBL" id="CAJVCE010000003">
    <property type="protein sequence ID" value="CAG7627030.1"/>
    <property type="molecule type" value="Genomic_DNA"/>
</dbReference>
<dbReference type="PANTHER" id="PTHR43280:SF2">
    <property type="entry name" value="HTH-TYPE TRANSCRIPTIONAL REGULATOR EXSA"/>
    <property type="match status" value="1"/>
</dbReference>
<dbReference type="SMART" id="SM00342">
    <property type="entry name" value="HTH_ARAC"/>
    <property type="match status" value="1"/>
</dbReference>
<accession>A0ABN7TE44</accession>
<keyword evidence="2" id="KW-0238">DNA-binding</keyword>
<evidence type="ECO:0000313" key="5">
    <source>
        <dbReference type="EMBL" id="CAG7627030.1"/>
    </source>
</evidence>
<dbReference type="InterPro" id="IPR018060">
    <property type="entry name" value="HTH_AraC"/>
</dbReference>
<dbReference type="PROSITE" id="PS01124">
    <property type="entry name" value="HTH_ARAC_FAMILY_2"/>
    <property type="match status" value="1"/>
</dbReference>
<organism evidence="5 6">
    <name type="scientific">Paenibacillus allorhizosphaerae</name>
    <dbReference type="NCBI Taxonomy" id="2849866"/>
    <lineage>
        <taxon>Bacteria</taxon>
        <taxon>Bacillati</taxon>
        <taxon>Bacillota</taxon>
        <taxon>Bacilli</taxon>
        <taxon>Bacillales</taxon>
        <taxon>Paenibacillaceae</taxon>
        <taxon>Paenibacillus</taxon>
    </lineage>
</organism>
<dbReference type="PROSITE" id="PS00041">
    <property type="entry name" value="HTH_ARAC_FAMILY_1"/>
    <property type="match status" value="1"/>
</dbReference>
<dbReference type="InterPro" id="IPR018062">
    <property type="entry name" value="HTH_AraC-typ_CS"/>
</dbReference>
<dbReference type="Pfam" id="PF02311">
    <property type="entry name" value="AraC_binding"/>
    <property type="match status" value="1"/>
</dbReference>
<evidence type="ECO:0000256" key="3">
    <source>
        <dbReference type="ARBA" id="ARBA00023163"/>
    </source>
</evidence>
<evidence type="ECO:0000313" key="6">
    <source>
        <dbReference type="Proteomes" id="UP000730618"/>
    </source>
</evidence>
<gene>
    <name evidence="5" type="primary">rhaR_19</name>
    <name evidence="5" type="ORF">PAECIP111802_01311</name>
</gene>
<dbReference type="RefSeq" id="WP_218097661.1">
    <property type="nucleotide sequence ID" value="NZ_CAJVCE010000003.1"/>
</dbReference>
<evidence type="ECO:0000256" key="1">
    <source>
        <dbReference type="ARBA" id="ARBA00023015"/>
    </source>
</evidence>
<name>A0ABN7TE44_9BACL</name>
<feature type="domain" description="HTH araC/xylS-type" evidence="4">
    <location>
        <begin position="183"/>
        <end position="282"/>
    </location>
</feature>
<sequence>MIRNGNVHLTINGNVYLTITELERRLPIYLTCVGKWKNQYPITRQNDYPDYQWIQCTSGQGVLKSAGMQYSIKAGQGMLLYPYEAHEYYATEEPWGVWWLSFNGTQAPSMLRTLQFEGTQVMHVTHPEPLIDKFALLQSRAALSEQINSVECSGIVYNMILDLYRYGALTDIQSRQRYYTQLTPALKLIEEKHHLPLTLGDIASSLGVSEQHTCLLFQKTFGMRPFAYVTQVRLRKAKELLLRAPELPVSEVARSVGYEHTSYFIHLFKQKENRTPQQFRNYS</sequence>
<proteinExistence type="predicted"/>
<evidence type="ECO:0000259" key="4">
    <source>
        <dbReference type="PROSITE" id="PS01124"/>
    </source>
</evidence>
<evidence type="ECO:0000256" key="2">
    <source>
        <dbReference type="ARBA" id="ARBA00023125"/>
    </source>
</evidence>
<dbReference type="Proteomes" id="UP000730618">
    <property type="component" value="Unassembled WGS sequence"/>
</dbReference>
<dbReference type="Pfam" id="PF12833">
    <property type="entry name" value="HTH_18"/>
    <property type="match status" value="1"/>
</dbReference>
<keyword evidence="1" id="KW-0805">Transcription regulation</keyword>
<dbReference type="PANTHER" id="PTHR43280">
    <property type="entry name" value="ARAC-FAMILY TRANSCRIPTIONAL REGULATOR"/>
    <property type="match status" value="1"/>
</dbReference>
<protein>
    <submittedName>
        <fullName evidence="5">HTH-type transcriptional activator RhaR</fullName>
    </submittedName>
</protein>